<dbReference type="OrthoDB" id="194468at2759"/>
<dbReference type="SUPFAM" id="SSF51556">
    <property type="entry name" value="Metallo-dependent hydrolases"/>
    <property type="match status" value="1"/>
</dbReference>
<gene>
    <name evidence="2" type="ORF">THAR02_01000</name>
</gene>
<dbReference type="SUPFAM" id="SSF51338">
    <property type="entry name" value="Composite domain of metallo-dependent hydrolases"/>
    <property type="match status" value="1"/>
</dbReference>
<dbReference type="InterPro" id="IPR050287">
    <property type="entry name" value="MTA/SAH_deaminase"/>
</dbReference>
<dbReference type="AlphaFoldDB" id="A0A0G0AQY5"/>
<feature type="domain" description="Amidohydrolase-related" evidence="1">
    <location>
        <begin position="57"/>
        <end position="424"/>
    </location>
</feature>
<dbReference type="Gene3D" id="3.20.20.140">
    <property type="entry name" value="Metal-dependent hydrolases"/>
    <property type="match status" value="1"/>
</dbReference>
<accession>A0A0G0AQY5</accession>
<name>A0A0G0AQY5_TRIHA</name>
<dbReference type="InterPro" id="IPR032466">
    <property type="entry name" value="Metal_Hydrolase"/>
</dbReference>
<evidence type="ECO:0000313" key="3">
    <source>
        <dbReference type="Proteomes" id="UP000034112"/>
    </source>
</evidence>
<evidence type="ECO:0000313" key="2">
    <source>
        <dbReference type="EMBL" id="KKP06919.1"/>
    </source>
</evidence>
<dbReference type="Pfam" id="PF01979">
    <property type="entry name" value="Amidohydro_1"/>
    <property type="match status" value="1"/>
</dbReference>
<dbReference type="Gene3D" id="2.30.40.10">
    <property type="entry name" value="Urease, subunit C, domain 1"/>
    <property type="match status" value="1"/>
</dbReference>
<dbReference type="Proteomes" id="UP000034112">
    <property type="component" value="Unassembled WGS sequence"/>
</dbReference>
<dbReference type="PANTHER" id="PTHR43794">
    <property type="entry name" value="AMINOHYDROLASE SSNA-RELATED"/>
    <property type="match status" value="1"/>
</dbReference>
<protein>
    <recommendedName>
        <fullName evidence="1">Amidohydrolase-related domain-containing protein</fullName>
    </recommendedName>
</protein>
<evidence type="ECO:0000259" key="1">
    <source>
        <dbReference type="Pfam" id="PF01979"/>
    </source>
</evidence>
<dbReference type="InterPro" id="IPR006680">
    <property type="entry name" value="Amidohydro-rel"/>
</dbReference>
<dbReference type="EMBL" id="JOKZ01000016">
    <property type="protein sequence ID" value="KKP06919.1"/>
    <property type="molecule type" value="Genomic_DNA"/>
</dbReference>
<reference evidence="3" key="1">
    <citation type="journal article" date="2015" name="Genome Announc.">
        <title>Draft whole-genome sequence of the biocontrol agent Trichoderma harzianum T6776.</title>
        <authorList>
            <person name="Baroncelli R."/>
            <person name="Piaggeschi G."/>
            <person name="Fiorini L."/>
            <person name="Bertolini E."/>
            <person name="Zapparata A."/>
            <person name="Pe M.E."/>
            <person name="Sarrocco S."/>
            <person name="Vannacci G."/>
        </authorList>
    </citation>
    <scope>NUCLEOTIDE SEQUENCE [LARGE SCALE GENOMIC DNA]</scope>
    <source>
        <strain evidence="3">T6776</strain>
    </source>
</reference>
<organism evidence="2 3">
    <name type="scientific">Trichoderma harzianum</name>
    <name type="common">Hypocrea lixii</name>
    <dbReference type="NCBI Taxonomy" id="5544"/>
    <lineage>
        <taxon>Eukaryota</taxon>
        <taxon>Fungi</taxon>
        <taxon>Dikarya</taxon>
        <taxon>Ascomycota</taxon>
        <taxon>Pezizomycotina</taxon>
        <taxon>Sordariomycetes</taxon>
        <taxon>Hypocreomycetidae</taxon>
        <taxon>Hypocreales</taxon>
        <taxon>Hypocreaceae</taxon>
        <taxon>Trichoderma</taxon>
    </lineage>
</organism>
<dbReference type="OMA" id="EVFDCEN"/>
<proteinExistence type="predicted"/>
<sequence>MPKYLIKGGNVLLFNEEKRTSFPKLDILVEDNTIFKIGPDLDFKDPTLEIIDATDHIVSPGFIDGHRHVFQSQLRTTVGDHIFLDYCAHLLQGRMTFLDADDMYLAQLSGASEAIWCGVTTVMDHSHVIMSRDYATKCIDATVESGIRSIYCVAPFANPQSLNPMVLPDMDVKHPEQIELFKSLSRQTPLGGPKNDERVMLGLGFDTMNHRPVDESREVLQYAKDNGIHVTCHDVDRFNLPSLEFLRKNALPLPPMTLSHTCEPDQSRIDLVRRNDIGIISTPESELAMSHGVPSAFEFLRSGCRIGLGIDSPAICGGDMFFCMRIALQSQRARENAAYHARNKLPKEVKSRVDEVLYMATLGGAHAIHRGKEIGSLEVGKLADIVLIRTDSPSMVSSVNYGPAMVMHCHPTDVSTVMINGEIVKRDGKLLRVDWDKLAGKLKENRQVLEARWADVDWDVTKSELTKLWHMGEVLED</sequence>
<dbReference type="InterPro" id="IPR011059">
    <property type="entry name" value="Metal-dep_hydrolase_composite"/>
</dbReference>
<dbReference type="GO" id="GO:0016810">
    <property type="term" value="F:hydrolase activity, acting on carbon-nitrogen (but not peptide) bonds"/>
    <property type="evidence" value="ECO:0007669"/>
    <property type="project" value="InterPro"/>
</dbReference>
<dbReference type="PANTHER" id="PTHR43794:SF5">
    <property type="entry name" value="CHLOROHYDROLASE FAMILY PROTEIN"/>
    <property type="match status" value="1"/>
</dbReference>
<comment type="caution">
    <text evidence="2">The sequence shown here is derived from an EMBL/GenBank/DDBJ whole genome shotgun (WGS) entry which is preliminary data.</text>
</comment>